<comment type="caution">
    <text evidence="7">The sequence shown here is derived from an EMBL/GenBank/DDBJ whole genome shotgun (WGS) entry which is preliminary data.</text>
</comment>
<sequence length="398" mass="43477">MTSSRLPRALRRIHSLNDFEKPARSRLPRPLFSYISNGADNEVTLRGNRTAFDQYVLMPRMLVDVSGRSQQIELFGQRYDAPFGISPVGLGAMYAYRGDLLLTGAAARANIPAVLSGASLTRMEDVAQAAPGTWFQAYMPGDTARVEALLARVAAAGYRVLVLTVDLPVSVNPENYARNGFSSPLRPGLGLAWQGISHPRWLLGTFGRTLVRRGMPHFENWRAERGAPILSSTVERDFQARDHFNWTHVRQIRELWKGPLVVKGLVRWQDAVLARDAGVDGVIVSNHGGRQVDGSVSPLHVLPGIVKAVPDVTVMMDSGVRRGSDVLKALSLGARCVFAGRPFNYAAAVGGARGVDHAIAILRGEIHRNMALLGINRLAELDDTLVRHISTLYPSPGL</sequence>
<protein>
    <submittedName>
        <fullName evidence="7">Alpha-hydroxy-acid oxidizing enzyme</fullName>
    </submittedName>
</protein>
<dbReference type="OrthoDB" id="8717062at2"/>
<gene>
    <name evidence="7" type="ORF">CEY11_18525</name>
</gene>
<dbReference type="InterPro" id="IPR013785">
    <property type="entry name" value="Aldolase_TIM"/>
</dbReference>
<keyword evidence="2" id="KW-0560">Oxidoreductase</keyword>
<feature type="binding site" evidence="5">
    <location>
        <position position="34"/>
    </location>
    <ligand>
        <name>glyoxylate</name>
        <dbReference type="ChEBI" id="CHEBI:36655"/>
    </ligand>
</feature>
<evidence type="ECO:0000256" key="5">
    <source>
        <dbReference type="PIRSR" id="PIRSR000138-2"/>
    </source>
</evidence>
<accession>A0A225M9E1</accession>
<dbReference type="GO" id="GO:0010181">
    <property type="term" value="F:FMN binding"/>
    <property type="evidence" value="ECO:0007669"/>
    <property type="project" value="InterPro"/>
</dbReference>
<feature type="binding site" evidence="5">
    <location>
        <position position="285"/>
    </location>
    <ligand>
        <name>FMN</name>
        <dbReference type="ChEBI" id="CHEBI:58210"/>
    </ligand>
</feature>
<comment type="cofactor">
    <cofactor evidence="1">
        <name>FMN</name>
        <dbReference type="ChEBI" id="CHEBI:58210"/>
    </cofactor>
</comment>
<reference evidence="8" key="1">
    <citation type="submission" date="2017-06" db="EMBL/GenBank/DDBJ databases">
        <title>Herbaspirillum phytohormonus sp. nov., isolated from the root nodule of Robinia pseudoacacia in lead-zinc mine.</title>
        <authorList>
            <person name="Fan M."/>
            <person name="Lin Y."/>
        </authorList>
    </citation>
    <scope>NUCLEOTIDE SEQUENCE [LARGE SCALE GENOMIC DNA]</scope>
    <source>
        <strain evidence="8">SC-089</strain>
    </source>
</reference>
<organism evidence="7 8">
    <name type="scientific">Candidimonas nitroreducens</name>
    <dbReference type="NCBI Taxonomy" id="683354"/>
    <lineage>
        <taxon>Bacteria</taxon>
        <taxon>Pseudomonadati</taxon>
        <taxon>Pseudomonadota</taxon>
        <taxon>Betaproteobacteria</taxon>
        <taxon>Burkholderiales</taxon>
        <taxon>Alcaligenaceae</taxon>
        <taxon>Candidimonas</taxon>
    </lineage>
</organism>
<dbReference type="PANTHER" id="PTHR10578">
    <property type="entry name" value="S -2-HYDROXY-ACID OXIDASE-RELATED"/>
    <property type="match status" value="1"/>
</dbReference>
<evidence type="ECO:0000256" key="4">
    <source>
        <dbReference type="PIRSR" id="PIRSR000138-1"/>
    </source>
</evidence>
<evidence type="ECO:0000259" key="6">
    <source>
        <dbReference type="PROSITE" id="PS51349"/>
    </source>
</evidence>
<dbReference type="SUPFAM" id="SSF51395">
    <property type="entry name" value="FMN-linked oxidoreductases"/>
    <property type="match status" value="1"/>
</dbReference>
<keyword evidence="8" id="KW-1185">Reference proteome</keyword>
<feature type="domain" description="FMN hydroxy acid dehydrogenase" evidence="6">
    <location>
        <begin position="8"/>
        <end position="391"/>
    </location>
</feature>
<feature type="binding site" evidence="5">
    <location>
        <position position="290"/>
    </location>
    <ligand>
        <name>glyoxylate</name>
        <dbReference type="ChEBI" id="CHEBI:36655"/>
    </ligand>
</feature>
<dbReference type="Proteomes" id="UP000214603">
    <property type="component" value="Unassembled WGS sequence"/>
</dbReference>
<feature type="binding site" evidence="5">
    <location>
        <position position="263"/>
    </location>
    <ligand>
        <name>glyoxylate</name>
        <dbReference type="ChEBI" id="CHEBI:36655"/>
    </ligand>
</feature>
<evidence type="ECO:0000256" key="1">
    <source>
        <dbReference type="ARBA" id="ARBA00001917"/>
    </source>
</evidence>
<feature type="binding site" evidence="5">
    <location>
        <position position="136"/>
    </location>
    <ligand>
        <name>FMN</name>
        <dbReference type="ChEBI" id="CHEBI:58210"/>
    </ligand>
</feature>
<keyword evidence="5" id="KW-0288">FMN</keyword>
<name>A0A225M9E1_9BURK</name>
<dbReference type="PROSITE" id="PS00557">
    <property type="entry name" value="FMN_HYDROXY_ACID_DH_1"/>
    <property type="match status" value="1"/>
</dbReference>
<evidence type="ECO:0000313" key="8">
    <source>
        <dbReference type="Proteomes" id="UP000214603"/>
    </source>
</evidence>
<dbReference type="GO" id="GO:0016491">
    <property type="term" value="F:oxidoreductase activity"/>
    <property type="evidence" value="ECO:0007669"/>
    <property type="project" value="UniProtKB-KW"/>
</dbReference>
<feature type="active site" description="Proton acceptor" evidence="4">
    <location>
        <position position="287"/>
    </location>
</feature>
<evidence type="ECO:0000256" key="3">
    <source>
        <dbReference type="ARBA" id="ARBA00024042"/>
    </source>
</evidence>
<dbReference type="InterPro" id="IPR037396">
    <property type="entry name" value="FMN_HAD"/>
</dbReference>
<proteinExistence type="inferred from homology"/>
<dbReference type="RefSeq" id="WP_088604881.1">
    <property type="nucleotide sequence ID" value="NZ_NJIH01000010.1"/>
</dbReference>
<dbReference type="InterPro" id="IPR000262">
    <property type="entry name" value="FMN-dep_DH"/>
</dbReference>
<dbReference type="AlphaFoldDB" id="A0A225M9E1"/>
<dbReference type="PIRSF" id="PIRSF000138">
    <property type="entry name" value="Al-hdrx_acd_dh"/>
    <property type="match status" value="1"/>
</dbReference>
<dbReference type="PANTHER" id="PTHR10578:SF143">
    <property type="entry name" value="FMN-DEPENDENT ALPHA-HYDROXY ACID DEHYDROGENASE PB1A11.03"/>
    <property type="match status" value="1"/>
</dbReference>
<feature type="binding site" evidence="5">
    <location>
        <position position="138"/>
    </location>
    <ligand>
        <name>glyoxylate</name>
        <dbReference type="ChEBI" id="CHEBI:36655"/>
    </ligand>
</feature>
<feature type="binding site" evidence="5">
    <location>
        <position position="164"/>
    </location>
    <ligand>
        <name>FMN</name>
        <dbReference type="ChEBI" id="CHEBI:58210"/>
    </ligand>
</feature>
<dbReference type="EMBL" id="NJIH01000010">
    <property type="protein sequence ID" value="OWT56873.1"/>
    <property type="molecule type" value="Genomic_DNA"/>
</dbReference>
<dbReference type="PROSITE" id="PS51349">
    <property type="entry name" value="FMN_HYDROXY_ACID_DH_2"/>
    <property type="match status" value="1"/>
</dbReference>
<dbReference type="Gene3D" id="3.20.20.70">
    <property type="entry name" value="Aldolase class I"/>
    <property type="match status" value="1"/>
</dbReference>
<dbReference type="Pfam" id="PF01070">
    <property type="entry name" value="FMN_dh"/>
    <property type="match status" value="1"/>
</dbReference>
<dbReference type="InterPro" id="IPR008259">
    <property type="entry name" value="FMN_hydac_DH_AS"/>
</dbReference>
<evidence type="ECO:0000313" key="7">
    <source>
        <dbReference type="EMBL" id="OWT56873.1"/>
    </source>
</evidence>
<feature type="binding site" evidence="5">
    <location>
        <begin position="317"/>
        <end position="321"/>
    </location>
    <ligand>
        <name>FMN</name>
        <dbReference type="ChEBI" id="CHEBI:58210"/>
    </ligand>
</feature>
<feature type="binding site" evidence="5">
    <location>
        <position position="116"/>
    </location>
    <ligand>
        <name>FMN</name>
        <dbReference type="ChEBI" id="CHEBI:58210"/>
    </ligand>
</feature>
<feature type="binding site" evidence="5">
    <location>
        <begin position="87"/>
        <end position="89"/>
    </location>
    <ligand>
        <name>FMN</name>
        <dbReference type="ChEBI" id="CHEBI:58210"/>
    </ligand>
</feature>
<dbReference type="InterPro" id="IPR012133">
    <property type="entry name" value="Alpha-hydoxy_acid_DH_FMN"/>
</dbReference>
<keyword evidence="5" id="KW-0285">Flavoprotein</keyword>
<feature type="binding site" evidence="5">
    <location>
        <position position="287"/>
    </location>
    <ligand>
        <name>glyoxylate</name>
        <dbReference type="ChEBI" id="CHEBI:36655"/>
    </ligand>
</feature>
<comment type="similarity">
    <text evidence="3">Belongs to the FMN-dependent alpha-hydroxy acid dehydrogenase family.</text>
</comment>
<evidence type="ECO:0000256" key="2">
    <source>
        <dbReference type="ARBA" id="ARBA00023002"/>
    </source>
</evidence>
<feature type="binding site" evidence="5">
    <location>
        <begin position="340"/>
        <end position="341"/>
    </location>
    <ligand>
        <name>FMN</name>
        <dbReference type="ChEBI" id="CHEBI:58210"/>
    </ligand>
</feature>
<dbReference type="CDD" id="cd02809">
    <property type="entry name" value="alpha_hydroxyacid_oxid_FMN"/>
    <property type="match status" value="1"/>
</dbReference>